<protein>
    <recommendedName>
        <fullName evidence="1">Anaphase-promoting complex subunit 4-like WD40 domain-containing protein</fullName>
    </recommendedName>
</protein>
<dbReference type="Proteomes" id="UP000326354">
    <property type="component" value="Chromosome"/>
</dbReference>
<accession>A0A5S9F1X2</accession>
<proteinExistence type="predicted"/>
<dbReference type="Gene3D" id="2.130.10.10">
    <property type="entry name" value="YVTN repeat-like/Quinoprotein amine dehydrogenase"/>
    <property type="match status" value="1"/>
</dbReference>
<name>A0A5S9F1X2_UABAM</name>
<dbReference type="Pfam" id="PF12894">
    <property type="entry name" value="ANAPC4_WD40"/>
    <property type="match status" value="1"/>
</dbReference>
<reference evidence="2 3" key="1">
    <citation type="submission" date="2019-08" db="EMBL/GenBank/DDBJ databases">
        <title>Complete genome sequence of Candidatus Uab amorphum.</title>
        <authorList>
            <person name="Shiratori T."/>
            <person name="Suzuki S."/>
            <person name="Kakizawa Y."/>
            <person name="Ishida K."/>
        </authorList>
    </citation>
    <scope>NUCLEOTIDE SEQUENCE [LARGE SCALE GENOMIC DNA]</scope>
    <source>
        <strain evidence="2 3">SRT547</strain>
    </source>
</reference>
<dbReference type="KEGG" id="uam:UABAM_01359"/>
<gene>
    <name evidence="2" type="ORF">UABAM_01359</name>
</gene>
<dbReference type="RefSeq" id="WP_151967241.1">
    <property type="nucleotide sequence ID" value="NZ_AP019860.1"/>
</dbReference>
<evidence type="ECO:0000259" key="1">
    <source>
        <dbReference type="Pfam" id="PF12894"/>
    </source>
</evidence>
<dbReference type="InterPro" id="IPR024977">
    <property type="entry name" value="Apc4-like_WD40_dom"/>
</dbReference>
<sequence>MKNGCLGLIKRQNGRTVSAVESEVKLQGIIVKMAIHNKGDTPIIATVDDQGQLLVRRFDGNFQSILRKKCHRKVSQLTFSPNGNYLAVFMKNQILLYNINRSEYYRHNEGIPLHLSYDSSEATSFSPNWEKIYVPNKDGVQIFDQSHFFSATQFEKKVTENQALFRNESQQLWPLQFIKLVENILKMHQK</sequence>
<evidence type="ECO:0000313" key="3">
    <source>
        <dbReference type="Proteomes" id="UP000326354"/>
    </source>
</evidence>
<keyword evidence="3" id="KW-1185">Reference proteome</keyword>
<dbReference type="AlphaFoldDB" id="A0A5S9F1X2"/>
<dbReference type="EMBL" id="AP019860">
    <property type="protein sequence ID" value="BBM83016.1"/>
    <property type="molecule type" value="Genomic_DNA"/>
</dbReference>
<feature type="domain" description="Anaphase-promoting complex subunit 4-like WD40" evidence="1">
    <location>
        <begin position="43"/>
        <end position="105"/>
    </location>
</feature>
<evidence type="ECO:0000313" key="2">
    <source>
        <dbReference type="EMBL" id="BBM83016.1"/>
    </source>
</evidence>
<organism evidence="2 3">
    <name type="scientific">Uabimicrobium amorphum</name>
    <dbReference type="NCBI Taxonomy" id="2596890"/>
    <lineage>
        <taxon>Bacteria</taxon>
        <taxon>Pseudomonadati</taxon>
        <taxon>Planctomycetota</taxon>
        <taxon>Candidatus Uabimicrobiia</taxon>
        <taxon>Candidatus Uabimicrobiales</taxon>
        <taxon>Candidatus Uabimicrobiaceae</taxon>
        <taxon>Candidatus Uabimicrobium</taxon>
    </lineage>
</organism>
<dbReference type="InterPro" id="IPR036322">
    <property type="entry name" value="WD40_repeat_dom_sf"/>
</dbReference>
<dbReference type="SUPFAM" id="SSF50978">
    <property type="entry name" value="WD40 repeat-like"/>
    <property type="match status" value="1"/>
</dbReference>
<dbReference type="InterPro" id="IPR015943">
    <property type="entry name" value="WD40/YVTN_repeat-like_dom_sf"/>
</dbReference>